<evidence type="ECO:0000313" key="2">
    <source>
        <dbReference type="EMBL" id="QFI54346.1"/>
    </source>
</evidence>
<name>A0A5J6WT86_9GAMM</name>
<dbReference type="KEGG" id="asim:FE240_06335"/>
<evidence type="ECO:0000313" key="3">
    <source>
        <dbReference type="Proteomes" id="UP000594034"/>
    </source>
</evidence>
<feature type="chain" id="PRO_5023882858" evidence="1">
    <location>
        <begin position="24"/>
        <end position="208"/>
    </location>
</feature>
<dbReference type="EMBL" id="CP040449">
    <property type="protein sequence ID" value="QFI54346.1"/>
    <property type="molecule type" value="Genomic_DNA"/>
</dbReference>
<dbReference type="Proteomes" id="UP000594034">
    <property type="component" value="Chromosome"/>
</dbReference>
<gene>
    <name evidence="2" type="ORF">FE240_06335</name>
</gene>
<proteinExistence type="predicted"/>
<keyword evidence="1" id="KW-0732">Signal</keyword>
<protein>
    <submittedName>
        <fullName evidence="2">Uncharacterized protein</fullName>
    </submittedName>
</protein>
<reference evidence="2 3" key="1">
    <citation type="submission" date="2019-05" db="EMBL/GenBank/DDBJ databases">
        <title>OXA-830, a novel chromosomally encoded expanded-spectrum class D beta-lactamase in Aeromonas simiae.</title>
        <authorList>
            <person name="Zhou W."/>
            <person name="Chen Q."/>
        </authorList>
    </citation>
    <scope>NUCLEOTIDE SEQUENCE [LARGE SCALE GENOMIC DNA]</scope>
    <source>
        <strain evidence="2 3">A6</strain>
    </source>
</reference>
<dbReference type="AlphaFoldDB" id="A0A5J6WT86"/>
<organism evidence="2 3">
    <name type="scientific">Aeromonas simiae</name>
    <dbReference type="NCBI Taxonomy" id="218936"/>
    <lineage>
        <taxon>Bacteria</taxon>
        <taxon>Pseudomonadati</taxon>
        <taxon>Pseudomonadota</taxon>
        <taxon>Gammaproteobacteria</taxon>
        <taxon>Aeromonadales</taxon>
        <taxon>Aeromonadaceae</taxon>
        <taxon>Aeromonas</taxon>
    </lineage>
</organism>
<evidence type="ECO:0000256" key="1">
    <source>
        <dbReference type="SAM" id="SignalP"/>
    </source>
</evidence>
<accession>A0A5J6WT86</accession>
<feature type="signal peptide" evidence="1">
    <location>
        <begin position="1"/>
        <end position="23"/>
    </location>
</feature>
<keyword evidence="3" id="KW-1185">Reference proteome</keyword>
<sequence length="208" mass="23514">MFVRFLPLYLLPLLLCVAPSLRAEESNFTFQSYRHGMLRMTLVSPSIQGDVLLRRDGKLETLEGAALENLFTLRVPVPCAWLAQEQTLYWAVSGKMLMSAKIPPQQCAPPPPPEPQVRIFSRQDRCMIDTGGVTLWRVASELAKRNKATVYQNIYALFLTNKTAFADEDISRLRSRELLCPHPALVEQIAPDHAKRLFDEAVKFRSGG</sequence>